<evidence type="ECO:0000313" key="2">
    <source>
        <dbReference type="Proteomes" id="UP000664915"/>
    </source>
</evidence>
<dbReference type="InterPro" id="IPR025639">
    <property type="entry name" value="DruA"/>
</dbReference>
<name>A0A879R3B2_9CAUD</name>
<keyword evidence="2" id="KW-1185">Reference proteome</keyword>
<dbReference type="RefSeq" id="YP_010670216.1">
    <property type="nucleotide sequence ID" value="NC_070963.1"/>
</dbReference>
<evidence type="ECO:0000313" key="1">
    <source>
        <dbReference type="EMBL" id="QPX48206.1"/>
    </source>
</evidence>
<organism evidence="1 2">
    <name type="scientific">Synechococcus phage S-SRM01</name>
    <dbReference type="NCBI Taxonomy" id="2781608"/>
    <lineage>
        <taxon>Viruses</taxon>
        <taxon>Duplodnaviria</taxon>
        <taxon>Heunggongvirae</taxon>
        <taxon>Uroviricota</taxon>
        <taxon>Caudoviricetes</taxon>
        <taxon>Pantevenvirales</taxon>
        <taxon>Kyanoviridae</taxon>
        <taxon>Serangoonvirus</taxon>
        <taxon>Serangoonvirus essarone</taxon>
    </lineage>
</organism>
<sequence length="352" mass="41057">MLSNNDAIWAADQFIKYYSKFNRIDDYLRYVKSSRITNSLGKLFGPEDEIFSDFDMHPNDMSFSIHEVDTSPKPKSKYNQDLYAEILNETASNAIEEAIPGRTIKWIVTEDTTKKIIGVVRFGSPTINSKPRNEYFGEVLPLSVINNEFVMGFNIVPVQPFGYNYLGGKLLALLASSDKLRRDFDNKYGTDLKYFETTSLYGTTKGVSMYDGLKPYIRHIGDTESKFLPLFHDDYFRDLFWWFNNNANGGERLISADKSSKKLKIQTKMISIIRNSLKDMDKLKEFNKCIEHAKSLTEKKRYYISRFGYEPEEVISWWKIKATKRYEKLKIEGNLRTELELWKHGSDLEIIR</sequence>
<accession>A0A879R3B2</accession>
<dbReference type="Pfam" id="PF14236">
    <property type="entry name" value="DruA"/>
    <property type="match status" value="1"/>
</dbReference>
<dbReference type="KEGG" id="vg:77946411"/>
<dbReference type="GeneID" id="77946411"/>
<dbReference type="EMBL" id="MW015081">
    <property type="protein sequence ID" value="QPX48206.1"/>
    <property type="molecule type" value="Genomic_DNA"/>
</dbReference>
<proteinExistence type="predicted"/>
<reference evidence="1" key="1">
    <citation type="submission" date="2020-09" db="EMBL/GenBank/DDBJ databases">
        <authorList>
            <person name="Zhang D."/>
            <person name="Hatherill J.R."/>
            <person name="Ramirez J.F."/>
            <person name="Edinger B."/>
            <person name="Balarin R."/>
            <person name="Sullivan A."/>
            <person name="Humpal K.M."/>
            <person name="Guseva A."/>
            <person name="Butela K.A."/>
            <person name="Garlena R.A."/>
            <person name="Russell D.A."/>
            <person name="Pope W.H."/>
            <person name="Jacobs-Sera D."/>
            <person name="Hatfull G.F."/>
        </authorList>
    </citation>
    <scope>NUCLEOTIDE SEQUENCE</scope>
</reference>
<dbReference type="Proteomes" id="UP000664915">
    <property type="component" value="Segment"/>
</dbReference>
<protein>
    <submittedName>
        <fullName evidence="1">Putative cytoplasmic protein</fullName>
    </submittedName>
</protein>